<comment type="caution">
    <text evidence="6">The sequence shown here is derived from an EMBL/GenBank/DDBJ whole genome shotgun (WGS) entry which is preliminary data.</text>
</comment>
<evidence type="ECO:0000256" key="1">
    <source>
        <dbReference type="ARBA" id="ARBA00022723"/>
    </source>
</evidence>
<dbReference type="EMBL" id="JAPFRF010000046">
    <property type="protein sequence ID" value="KAJ7302920.1"/>
    <property type="molecule type" value="Genomic_DNA"/>
</dbReference>
<feature type="region of interest" description="Disordered" evidence="4">
    <location>
        <begin position="117"/>
        <end position="140"/>
    </location>
</feature>
<dbReference type="Proteomes" id="UP001142489">
    <property type="component" value="Unassembled WGS sequence"/>
</dbReference>
<evidence type="ECO:0000256" key="4">
    <source>
        <dbReference type="SAM" id="MobiDB-lite"/>
    </source>
</evidence>
<dbReference type="GO" id="GO:0034440">
    <property type="term" value="P:lipid oxidation"/>
    <property type="evidence" value="ECO:0007669"/>
    <property type="project" value="InterPro"/>
</dbReference>
<protein>
    <recommendedName>
        <fullName evidence="5">Lipoxygenase domain-containing protein</fullName>
    </recommendedName>
</protein>
<dbReference type="Pfam" id="PF00305">
    <property type="entry name" value="Lipoxygenase"/>
    <property type="match status" value="1"/>
</dbReference>
<dbReference type="InterPro" id="IPR036226">
    <property type="entry name" value="LipOase_C_sf"/>
</dbReference>
<dbReference type="Gene3D" id="1.20.245.10">
    <property type="entry name" value="Lipoxygenase-1, Domain 5"/>
    <property type="match status" value="1"/>
</dbReference>
<organism evidence="6 7">
    <name type="scientific">Phrynocephalus forsythii</name>
    <dbReference type="NCBI Taxonomy" id="171643"/>
    <lineage>
        <taxon>Eukaryota</taxon>
        <taxon>Metazoa</taxon>
        <taxon>Chordata</taxon>
        <taxon>Craniata</taxon>
        <taxon>Vertebrata</taxon>
        <taxon>Euteleostomi</taxon>
        <taxon>Lepidosauria</taxon>
        <taxon>Squamata</taxon>
        <taxon>Bifurcata</taxon>
        <taxon>Unidentata</taxon>
        <taxon>Episquamata</taxon>
        <taxon>Toxicofera</taxon>
        <taxon>Iguania</taxon>
        <taxon>Acrodonta</taxon>
        <taxon>Agamidae</taxon>
        <taxon>Agaminae</taxon>
        <taxon>Phrynocephalus</taxon>
    </lineage>
</organism>
<evidence type="ECO:0000256" key="3">
    <source>
        <dbReference type="ARBA" id="ARBA00023002"/>
    </source>
</evidence>
<keyword evidence="7" id="KW-1185">Reference proteome</keyword>
<evidence type="ECO:0000256" key="2">
    <source>
        <dbReference type="ARBA" id="ARBA00022964"/>
    </source>
</evidence>
<dbReference type="PANTHER" id="PTHR11771">
    <property type="entry name" value="LIPOXYGENASE"/>
    <property type="match status" value="1"/>
</dbReference>
<feature type="region of interest" description="Disordered" evidence="4">
    <location>
        <begin position="208"/>
        <end position="249"/>
    </location>
</feature>
<dbReference type="InterPro" id="IPR013819">
    <property type="entry name" value="LipOase_C"/>
</dbReference>
<reference evidence="6" key="1">
    <citation type="journal article" date="2023" name="DNA Res.">
        <title>Chromosome-level genome assembly of Phrynocephalus forsythii using third-generation DNA sequencing and Hi-C analysis.</title>
        <authorList>
            <person name="Qi Y."/>
            <person name="Zhao W."/>
            <person name="Zhao Y."/>
            <person name="Niu C."/>
            <person name="Cao S."/>
            <person name="Zhang Y."/>
        </authorList>
    </citation>
    <scope>NUCLEOTIDE SEQUENCE</scope>
    <source>
        <tissue evidence="6">Muscle</tissue>
    </source>
</reference>
<proteinExistence type="predicted"/>
<dbReference type="GO" id="GO:0046872">
    <property type="term" value="F:metal ion binding"/>
    <property type="evidence" value="ECO:0007669"/>
    <property type="project" value="UniProtKB-KW"/>
</dbReference>
<evidence type="ECO:0000259" key="5">
    <source>
        <dbReference type="PROSITE" id="PS51393"/>
    </source>
</evidence>
<dbReference type="OrthoDB" id="407298at2759"/>
<keyword evidence="3" id="KW-0560">Oxidoreductase</keyword>
<feature type="region of interest" description="Disordered" evidence="4">
    <location>
        <begin position="152"/>
        <end position="182"/>
    </location>
</feature>
<accession>A0A9Q0X590</accession>
<gene>
    <name evidence="6" type="ORF">JRQ81_000044</name>
</gene>
<evidence type="ECO:0000313" key="6">
    <source>
        <dbReference type="EMBL" id="KAJ7302920.1"/>
    </source>
</evidence>
<keyword evidence="1" id="KW-0479">Metal-binding</keyword>
<name>A0A9Q0X590_9SAUR</name>
<sequence>MAAGREKKKHGLKLTIEDYPYAVDGLEIWSAIRRWVHEFINIFYKSDGALQADNELQQWWSEVRSTGHGDKSHEKWISGVDSKANLENLLTTLIWTASGRHAAVNYGQYAYQGFLPNHPSRHTQAHTARRDQRTRRDARKPREIFLSVIPTKGRDCHAPHNTGSSLSHPEEEEYLGQRPGDEHWTSNPEILAAFHAFSRSIAEIESGIEQRNSDPQLKNRRGPANVPTRSCARDPRRRHGRGIPNSITI</sequence>
<dbReference type="AlphaFoldDB" id="A0A9Q0X590"/>
<dbReference type="GO" id="GO:0016702">
    <property type="term" value="F:oxidoreductase activity, acting on single donors with incorporation of molecular oxygen, incorporation of two atoms of oxygen"/>
    <property type="evidence" value="ECO:0007669"/>
    <property type="project" value="InterPro"/>
</dbReference>
<dbReference type="InterPro" id="IPR000907">
    <property type="entry name" value="LipOase"/>
</dbReference>
<dbReference type="SUPFAM" id="SSF48484">
    <property type="entry name" value="Lipoxigenase"/>
    <property type="match status" value="1"/>
</dbReference>
<keyword evidence="2" id="KW-0223">Dioxygenase</keyword>
<dbReference type="PROSITE" id="PS51393">
    <property type="entry name" value="LIPOXYGENASE_3"/>
    <property type="match status" value="1"/>
</dbReference>
<evidence type="ECO:0000313" key="7">
    <source>
        <dbReference type="Proteomes" id="UP001142489"/>
    </source>
</evidence>
<feature type="domain" description="Lipoxygenase" evidence="5">
    <location>
        <begin position="1"/>
        <end position="249"/>
    </location>
</feature>
<feature type="compositionally biased region" description="Basic and acidic residues" evidence="4">
    <location>
        <begin position="128"/>
        <end position="140"/>
    </location>
</feature>